<evidence type="ECO:0000313" key="1">
    <source>
        <dbReference type="EMBL" id="MPC24134.1"/>
    </source>
</evidence>
<keyword evidence="2" id="KW-1185">Reference proteome</keyword>
<reference evidence="1 2" key="1">
    <citation type="submission" date="2019-05" db="EMBL/GenBank/DDBJ databases">
        <title>Another draft genome of Portunus trituberculatus and its Hox gene families provides insights of decapod evolution.</title>
        <authorList>
            <person name="Jeong J.-H."/>
            <person name="Song I."/>
            <person name="Kim S."/>
            <person name="Choi T."/>
            <person name="Kim D."/>
            <person name="Ryu S."/>
            <person name="Kim W."/>
        </authorList>
    </citation>
    <scope>NUCLEOTIDE SEQUENCE [LARGE SCALE GENOMIC DNA]</scope>
    <source>
        <tissue evidence="1">Muscle</tissue>
    </source>
</reference>
<evidence type="ECO:0000313" key="2">
    <source>
        <dbReference type="Proteomes" id="UP000324222"/>
    </source>
</evidence>
<accession>A0A5B7DSS4</accession>
<gene>
    <name evidence="1" type="ORF">E2C01_017206</name>
</gene>
<dbReference type="EMBL" id="VSRR010001292">
    <property type="protein sequence ID" value="MPC24134.1"/>
    <property type="molecule type" value="Genomic_DNA"/>
</dbReference>
<comment type="caution">
    <text evidence="1">The sequence shown here is derived from an EMBL/GenBank/DDBJ whole genome shotgun (WGS) entry which is preliminary data.</text>
</comment>
<dbReference type="AlphaFoldDB" id="A0A5B7DSS4"/>
<protein>
    <submittedName>
        <fullName evidence="1">Uncharacterized protein</fullName>
    </submittedName>
</protein>
<name>A0A5B7DSS4_PORTR</name>
<proteinExistence type="predicted"/>
<dbReference type="Proteomes" id="UP000324222">
    <property type="component" value="Unassembled WGS sequence"/>
</dbReference>
<organism evidence="1 2">
    <name type="scientific">Portunus trituberculatus</name>
    <name type="common">Swimming crab</name>
    <name type="synonym">Neptunus trituberculatus</name>
    <dbReference type="NCBI Taxonomy" id="210409"/>
    <lineage>
        <taxon>Eukaryota</taxon>
        <taxon>Metazoa</taxon>
        <taxon>Ecdysozoa</taxon>
        <taxon>Arthropoda</taxon>
        <taxon>Crustacea</taxon>
        <taxon>Multicrustacea</taxon>
        <taxon>Malacostraca</taxon>
        <taxon>Eumalacostraca</taxon>
        <taxon>Eucarida</taxon>
        <taxon>Decapoda</taxon>
        <taxon>Pleocyemata</taxon>
        <taxon>Brachyura</taxon>
        <taxon>Eubrachyura</taxon>
        <taxon>Portunoidea</taxon>
        <taxon>Portunidae</taxon>
        <taxon>Portuninae</taxon>
        <taxon>Portunus</taxon>
    </lineage>
</organism>
<sequence>MQELELSEKIALRNNLFMAQKPPCLRPLATITILCSDPGHYTMTCAEWTRLRFTVSTTKGLPSWKLCCPSWKGFFERPPPVLFNCQHPMSPARRIFGMTPCPTHVRRMTALPKNTPLSRGSLGHPSGGSFRAFHHTLATLEYHKERQDDH</sequence>